<dbReference type="InterPro" id="IPR004485">
    <property type="entry name" value="Cobalamin_biosynth_CobD/CbiB"/>
</dbReference>
<dbReference type="EMBL" id="FWFS01000001">
    <property type="protein sequence ID" value="SLN17624.1"/>
    <property type="molecule type" value="Genomic_DNA"/>
</dbReference>
<evidence type="ECO:0000256" key="6">
    <source>
        <dbReference type="ARBA" id="ARBA00022692"/>
    </source>
</evidence>
<dbReference type="UniPathway" id="UPA00148"/>
<protein>
    <recommendedName>
        <fullName evidence="9">Cobalamin biosynthesis protein CobD</fullName>
    </recommendedName>
</protein>
<dbReference type="NCBIfam" id="TIGR00380">
    <property type="entry name" value="cobal_cbiB"/>
    <property type="match status" value="1"/>
</dbReference>
<evidence type="ECO:0000256" key="4">
    <source>
        <dbReference type="ARBA" id="ARBA00022475"/>
    </source>
</evidence>
<dbReference type="Proteomes" id="UP000193862">
    <property type="component" value="Unassembled WGS sequence"/>
</dbReference>
<name>A0A1Y5RLT1_9RHOB</name>
<comment type="subcellular location">
    <subcellularLocation>
        <location evidence="1 9">Cell membrane</location>
        <topology evidence="1 9">Multi-pass membrane protein</topology>
    </subcellularLocation>
</comment>
<feature type="transmembrane region" description="Helical" evidence="9">
    <location>
        <begin position="55"/>
        <end position="76"/>
    </location>
</feature>
<gene>
    <name evidence="9" type="primary">cobD</name>
    <name evidence="10" type="ORF">AQS8620_00379</name>
</gene>
<keyword evidence="11" id="KW-1185">Reference proteome</keyword>
<dbReference type="GO" id="GO:0048472">
    <property type="term" value="F:threonine-phosphate decarboxylase activity"/>
    <property type="evidence" value="ECO:0007669"/>
    <property type="project" value="InterPro"/>
</dbReference>
<proteinExistence type="inferred from homology"/>
<evidence type="ECO:0000256" key="5">
    <source>
        <dbReference type="ARBA" id="ARBA00022573"/>
    </source>
</evidence>
<dbReference type="PANTHER" id="PTHR34308:SF1">
    <property type="entry name" value="COBALAMIN BIOSYNTHESIS PROTEIN CBIB"/>
    <property type="match status" value="1"/>
</dbReference>
<organism evidence="10 11">
    <name type="scientific">Aquimixticola soesokkakensis</name>
    <dbReference type="NCBI Taxonomy" id="1519096"/>
    <lineage>
        <taxon>Bacteria</taxon>
        <taxon>Pseudomonadati</taxon>
        <taxon>Pseudomonadota</taxon>
        <taxon>Alphaproteobacteria</taxon>
        <taxon>Rhodobacterales</taxon>
        <taxon>Paracoccaceae</taxon>
        <taxon>Aquimixticola</taxon>
    </lineage>
</organism>
<evidence type="ECO:0000313" key="10">
    <source>
        <dbReference type="EMBL" id="SLN17624.1"/>
    </source>
</evidence>
<keyword evidence="7 9" id="KW-1133">Transmembrane helix</keyword>
<evidence type="ECO:0000256" key="8">
    <source>
        <dbReference type="ARBA" id="ARBA00023136"/>
    </source>
</evidence>
<evidence type="ECO:0000256" key="9">
    <source>
        <dbReference type="HAMAP-Rule" id="MF_00024"/>
    </source>
</evidence>
<comment type="pathway">
    <text evidence="2 9">Cofactor biosynthesis; adenosylcobalamin biosynthesis.</text>
</comment>
<dbReference type="HAMAP" id="MF_00024">
    <property type="entry name" value="CobD_CbiB"/>
    <property type="match status" value="1"/>
</dbReference>
<sequence>MAFTVCLALLLDAALGEPKWLWDRLPHPAVVMGRMIAAADQRFNTGARRRVKGVALVVVLVVAAGVIGGVLARIPLVEIGLGAILLAQKSLVEHLRAVARGLDVSLAQGRQSVAMIVGRDTADLDRAGVARAAIESGAENFSDGVIAPAFWFLIAGLPGILIYKVVNTADSMIGYRTERHADFGWAAARLDDVLNLIPARVTMVLLAPFPLRRAVLSEIRQDAGMHRSPNAGWPEAALARSLCIAVSGPRSYHGTVQDYRWVNAAGRREAGAQDIDAACRRLWQAWAVTVAVTCALGLCGLVGAWAV</sequence>
<dbReference type="Pfam" id="PF03186">
    <property type="entry name" value="CobD_Cbib"/>
    <property type="match status" value="1"/>
</dbReference>
<dbReference type="AlphaFoldDB" id="A0A1Y5RLT1"/>
<reference evidence="10 11" key="1">
    <citation type="submission" date="2017-03" db="EMBL/GenBank/DDBJ databases">
        <authorList>
            <person name="Afonso C.L."/>
            <person name="Miller P.J."/>
            <person name="Scott M.A."/>
            <person name="Spackman E."/>
            <person name="Goraichik I."/>
            <person name="Dimitrov K.M."/>
            <person name="Suarez D.L."/>
            <person name="Swayne D.E."/>
        </authorList>
    </citation>
    <scope>NUCLEOTIDE SEQUENCE [LARGE SCALE GENOMIC DNA]</scope>
    <source>
        <strain evidence="10 11">CECT 8620</strain>
    </source>
</reference>
<dbReference type="GO" id="GO:0009236">
    <property type="term" value="P:cobalamin biosynthetic process"/>
    <property type="evidence" value="ECO:0007669"/>
    <property type="project" value="UniProtKB-UniRule"/>
</dbReference>
<keyword evidence="4 9" id="KW-1003">Cell membrane</keyword>
<keyword evidence="8 9" id="KW-0472">Membrane</keyword>
<dbReference type="OrthoDB" id="9811967at2"/>
<comment type="similarity">
    <text evidence="3 9">Belongs to the CobD/CbiB family.</text>
</comment>
<evidence type="ECO:0000313" key="11">
    <source>
        <dbReference type="Proteomes" id="UP000193862"/>
    </source>
</evidence>
<dbReference type="PANTHER" id="PTHR34308">
    <property type="entry name" value="COBALAMIN BIOSYNTHESIS PROTEIN CBIB"/>
    <property type="match status" value="1"/>
</dbReference>
<comment type="function">
    <text evidence="9">Converts cobyric acid to cobinamide by the addition of aminopropanol on the F carboxylic group.</text>
</comment>
<evidence type="ECO:0000256" key="3">
    <source>
        <dbReference type="ARBA" id="ARBA00006263"/>
    </source>
</evidence>
<evidence type="ECO:0000256" key="2">
    <source>
        <dbReference type="ARBA" id="ARBA00004953"/>
    </source>
</evidence>
<feature type="transmembrane region" description="Helical" evidence="9">
    <location>
        <begin position="285"/>
        <end position="306"/>
    </location>
</feature>
<keyword evidence="5 9" id="KW-0169">Cobalamin biosynthesis</keyword>
<feature type="transmembrane region" description="Helical" evidence="9">
    <location>
        <begin position="145"/>
        <end position="166"/>
    </location>
</feature>
<keyword evidence="6 9" id="KW-0812">Transmembrane</keyword>
<dbReference type="GO" id="GO:0015420">
    <property type="term" value="F:ABC-type vitamin B12 transporter activity"/>
    <property type="evidence" value="ECO:0007669"/>
    <property type="project" value="UniProtKB-UniRule"/>
</dbReference>
<evidence type="ECO:0000256" key="1">
    <source>
        <dbReference type="ARBA" id="ARBA00004651"/>
    </source>
</evidence>
<comment type="caution">
    <text evidence="9">Lacks conserved residue(s) required for the propagation of feature annotation.</text>
</comment>
<dbReference type="GO" id="GO:0005886">
    <property type="term" value="C:plasma membrane"/>
    <property type="evidence" value="ECO:0007669"/>
    <property type="project" value="UniProtKB-SubCell"/>
</dbReference>
<evidence type="ECO:0000256" key="7">
    <source>
        <dbReference type="ARBA" id="ARBA00022989"/>
    </source>
</evidence>
<accession>A0A1Y5RLT1</accession>